<sequence>MNQIALIGQQYICWEWLILGGGKHTDLVSSENLTKIRRVRQLEAICANILSLHQAQYELIEQFYYLFVHVFLKLSFLLYFYRTLYSPRFSTAIRITSAVVIVQTIASWVFYALQCRPLGAFINPDDYPDATCYPYGIAYYAPAAVNVAIIVLVYVLPIPTLTQRPLPQRQAITTPPPQSSTPTPDDASDPERTSQQEQKPTSSRGRGGIIALFILVGAGIIVSGLRVVVLYQQSTTDTTTTTTTTTNSSSYLASTDRTYNLGLLAIATTVEFSIYVFAGNLPAIRALLRRVHERSPSPSLSSHEMHDRRRTRRRRGDRGAETDEDELWGVGEGGEGKITITSRVSISITEALRGKDGPAGYPKKYFKFSRPGAQSPTPNFLKDV</sequence>
<comment type="subcellular location">
    <subcellularLocation>
        <location evidence="1">Membrane</location>
        <topology evidence="1">Multi-pass membrane protein</topology>
    </subcellularLocation>
</comment>
<keyword evidence="10" id="KW-1185">Reference proteome</keyword>
<feature type="transmembrane region" description="Helical" evidence="7">
    <location>
        <begin position="261"/>
        <end position="284"/>
    </location>
</feature>
<proteinExistence type="inferred from homology"/>
<dbReference type="GO" id="GO:0016020">
    <property type="term" value="C:membrane"/>
    <property type="evidence" value="ECO:0007669"/>
    <property type="project" value="UniProtKB-SubCell"/>
</dbReference>
<accession>A0A5N5DG22</accession>
<dbReference type="PANTHER" id="PTHR33048">
    <property type="entry name" value="PTH11-LIKE INTEGRAL MEMBRANE PROTEIN (AFU_ORTHOLOGUE AFUA_5G11245)"/>
    <property type="match status" value="1"/>
</dbReference>
<comment type="similarity">
    <text evidence="5">Belongs to the SAT4 family.</text>
</comment>
<gene>
    <name evidence="9" type="ORF">DBV05_g4689</name>
</gene>
<feature type="region of interest" description="Disordered" evidence="6">
    <location>
        <begin position="167"/>
        <end position="204"/>
    </location>
</feature>
<evidence type="ECO:0000256" key="5">
    <source>
        <dbReference type="ARBA" id="ARBA00038359"/>
    </source>
</evidence>
<protein>
    <recommendedName>
        <fullName evidence="8">Rhodopsin domain-containing protein</fullName>
    </recommendedName>
</protein>
<feature type="region of interest" description="Disordered" evidence="6">
    <location>
        <begin position="293"/>
        <end position="330"/>
    </location>
</feature>
<comment type="caution">
    <text evidence="9">The sequence shown here is derived from an EMBL/GenBank/DDBJ whole genome shotgun (WGS) entry which is preliminary data.</text>
</comment>
<dbReference type="EMBL" id="VCHE01000022">
    <property type="protein sequence ID" value="KAB2576607.1"/>
    <property type="molecule type" value="Genomic_DNA"/>
</dbReference>
<evidence type="ECO:0000259" key="8">
    <source>
        <dbReference type="Pfam" id="PF20684"/>
    </source>
</evidence>
<evidence type="ECO:0000313" key="10">
    <source>
        <dbReference type="Proteomes" id="UP000325902"/>
    </source>
</evidence>
<feature type="domain" description="Rhodopsin" evidence="8">
    <location>
        <begin position="17"/>
        <end position="172"/>
    </location>
</feature>
<feature type="transmembrane region" description="Helical" evidence="7">
    <location>
        <begin position="133"/>
        <end position="156"/>
    </location>
</feature>
<dbReference type="InterPro" id="IPR049326">
    <property type="entry name" value="Rhodopsin_dom_fungi"/>
</dbReference>
<dbReference type="PANTHER" id="PTHR33048:SF156">
    <property type="entry name" value="INTEGRAL MEMBRANE PROTEIN"/>
    <property type="match status" value="1"/>
</dbReference>
<evidence type="ECO:0000256" key="6">
    <source>
        <dbReference type="SAM" id="MobiDB-lite"/>
    </source>
</evidence>
<organism evidence="9 10">
    <name type="scientific">Lasiodiplodia theobromae</name>
    <dbReference type="NCBI Taxonomy" id="45133"/>
    <lineage>
        <taxon>Eukaryota</taxon>
        <taxon>Fungi</taxon>
        <taxon>Dikarya</taxon>
        <taxon>Ascomycota</taxon>
        <taxon>Pezizomycotina</taxon>
        <taxon>Dothideomycetes</taxon>
        <taxon>Dothideomycetes incertae sedis</taxon>
        <taxon>Botryosphaeriales</taxon>
        <taxon>Botryosphaeriaceae</taxon>
        <taxon>Lasiodiplodia</taxon>
    </lineage>
</organism>
<dbReference type="Proteomes" id="UP000325902">
    <property type="component" value="Unassembled WGS sequence"/>
</dbReference>
<evidence type="ECO:0000256" key="2">
    <source>
        <dbReference type="ARBA" id="ARBA00022692"/>
    </source>
</evidence>
<reference evidence="9 10" key="1">
    <citation type="journal article" date="2019" name="Sci. Rep.">
        <title>A multi-omics analysis of the grapevine pathogen Lasiodiplodia theobromae reveals that temperature affects the expression of virulence- and pathogenicity-related genes.</title>
        <authorList>
            <person name="Felix C."/>
            <person name="Meneses R."/>
            <person name="Goncalves M.F.M."/>
            <person name="Tilleman L."/>
            <person name="Duarte A.S."/>
            <person name="Jorrin-Novo J.V."/>
            <person name="Van de Peer Y."/>
            <person name="Deforce D."/>
            <person name="Van Nieuwerburgh F."/>
            <person name="Esteves A.C."/>
            <person name="Alves A."/>
        </authorList>
    </citation>
    <scope>NUCLEOTIDE SEQUENCE [LARGE SCALE GENOMIC DNA]</scope>
    <source>
        <strain evidence="9 10">LA-SOL3</strain>
    </source>
</reference>
<evidence type="ECO:0000256" key="1">
    <source>
        <dbReference type="ARBA" id="ARBA00004141"/>
    </source>
</evidence>
<keyword evidence="2 7" id="KW-0812">Transmembrane</keyword>
<evidence type="ECO:0000313" key="9">
    <source>
        <dbReference type="EMBL" id="KAB2576607.1"/>
    </source>
</evidence>
<keyword evidence="4 7" id="KW-0472">Membrane</keyword>
<name>A0A5N5DG22_9PEZI</name>
<evidence type="ECO:0000256" key="7">
    <source>
        <dbReference type="SAM" id="Phobius"/>
    </source>
</evidence>
<feature type="transmembrane region" description="Helical" evidence="7">
    <location>
        <begin position="63"/>
        <end position="81"/>
    </location>
</feature>
<dbReference type="AlphaFoldDB" id="A0A5N5DG22"/>
<evidence type="ECO:0000256" key="4">
    <source>
        <dbReference type="ARBA" id="ARBA00023136"/>
    </source>
</evidence>
<dbReference type="Pfam" id="PF20684">
    <property type="entry name" value="Fung_rhodopsin"/>
    <property type="match status" value="1"/>
</dbReference>
<dbReference type="InterPro" id="IPR052337">
    <property type="entry name" value="SAT4-like"/>
</dbReference>
<feature type="transmembrane region" description="Helical" evidence="7">
    <location>
        <begin position="209"/>
        <end position="231"/>
    </location>
</feature>
<feature type="transmembrane region" description="Helical" evidence="7">
    <location>
        <begin position="93"/>
        <end position="113"/>
    </location>
</feature>
<dbReference type="OrthoDB" id="444631at2759"/>
<feature type="compositionally biased region" description="Polar residues" evidence="6">
    <location>
        <begin position="195"/>
        <end position="204"/>
    </location>
</feature>
<evidence type="ECO:0000256" key="3">
    <source>
        <dbReference type="ARBA" id="ARBA00022989"/>
    </source>
</evidence>
<keyword evidence="3 7" id="KW-1133">Transmembrane helix</keyword>